<dbReference type="PANTHER" id="PTHR28596:SF1">
    <property type="entry name" value="BBSOME-INTERACTING PROTEIN 1"/>
    <property type="match status" value="1"/>
</dbReference>
<reference evidence="3" key="1">
    <citation type="submission" date="2017-02" db="UniProtKB">
        <authorList>
            <consortium name="WormBaseParasite"/>
        </authorList>
    </citation>
    <scope>IDENTIFICATION</scope>
</reference>
<organism evidence="2 3">
    <name type="scientific">Syphacia muris</name>
    <dbReference type="NCBI Taxonomy" id="451379"/>
    <lineage>
        <taxon>Eukaryota</taxon>
        <taxon>Metazoa</taxon>
        <taxon>Ecdysozoa</taxon>
        <taxon>Nematoda</taxon>
        <taxon>Chromadorea</taxon>
        <taxon>Rhabditida</taxon>
        <taxon>Spirurina</taxon>
        <taxon>Oxyuridomorpha</taxon>
        <taxon>Oxyuroidea</taxon>
        <taxon>Oxyuridae</taxon>
        <taxon>Syphacia</taxon>
    </lineage>
</organism>
<feature type="compositionally biased region" description="Basic and acidic residues" evidence="1">
    <location>
        <begin position="40"/>
        <end position="68"/>
    </location>
</feature>
<evidence type="ECO:0000313" key="3">
    <source>
        <dbReference type="WBParaSite" id="SMUV_0000134901-mRNA-1"/>
    </source>
</evidence>
<evidence type="ECO:0000313" key="2">
    <source>
        <dbReference type="Proteomes" id="UP000046393"/>
    </source>
</evidence>
<sequence>MIVGAKDGVLSCADELAPVFCKPKLIPLKSITIEKLEKMQREAMEKSNEKDDNDMKTDDSAESLRESETNNDANKTKSAPEIWSSEG</sequence>
<proteinExistence type="predicted"/>
<accession>A0A0N5AB23</accession>
<dbReference type="GO" id="GO:0097500">
    <property type="term" value="P:receptor localization to non-motile cilium"/>
    <property type="evidence" value="ECO:0007669"/>
    <property type="project" value="TreeGrafter"/>
</dbReference>
<feature type="region of interest" description="Disordered" evidence="1">
    <location>
        <begin position="40"/>
        <end position="87"/>
    </location>
</feature>
<name>A0A0N5AB23_9BILA</name>
<evidence type="ECO:0000256" key="1">
    <source>
        <dbReference type="SAM" id="MobiDB-lite"/>
    </source>
</evidence>
<dbReference type="AlphaFoldDB" id="A0A0N5AB23"/>
<dbReference type="Proteomes" id="UP000046393">
    <property type="component" value="Unplaced"/>
</dbReference>
<dbReference type="GO" id="GO:0060271">
    <property type="term" value="P:cilium assembly"/>
    <property type="evidence" value="ECO:0007669"/>
    <property type="project" value="InterPro"/>
</dbReference>
<protein>
    <submittedName>
        <fullName evidence="3">Uncharacterized protein</fullName>
    </submittedName>
</protein>
<dbReference type="GO" id="GO:0034464">
    <property type="term" value="C:BBSome"/>
    <property type="evidence" value="ECO:0007669"/>
    <property type="project" value="InterPro"/>
</dbReference>
<dbReference type="STRING" id="451379.A0A0N5AB23"/>
<dbReference type="InterPro" id="IPR028233">
    <property type="entry name" value="BBIP10"/>
</dbReference>
<dbReference type="WBParaSite" id="SMUV_0000134901-mRNA-1">
    <property type="protein sequence ID" value="SMUV_0000134901-mRNA-1"/>
    <property type="gene ID" value="SMUV_0000134901"/>
</dbReference>
<dbReference type="PANTHER" id="PTHR28596">
    <property type="entry name" value="BBSOME-INTERACTING PROTEIN 1"/>
    <property type="match status" value="1"/>
</dbReference>
<dbReference type="Pfam" id="PF14777">
    <property type="entry name" value="BBIP10"/>
    <property type="match status" value="1"/>
</dbReference>
<keyword evidence="2" id="KW-1185">Reference proteome</keyword>